<evidence type="ECO:0000313" key="1">
    <source>
        <dbReference type="EMBL" id="KAF0302484.1"/>
    </source>
</evidence>
<accession>A0A6A4WF64</accession>
<dbReference type="AlphaFoldDB" id="A0A6A4WF64"/>
<dbReference type="InterPro" id="IPR027417">
    <property type="entry name" value="P-loop_NTPase"/>
</dbReference>
<dbReference type="PANTHER" id="PTHR46113:SF1">
    <property type="entry name" value="PEPTIDASE M17 LEUCYL AMINOPEPTIDASE N-TERMINAL DOMAIN-CONTAINING PROTEIN"/>
    <property type="match status" value="1"/>
</dbReference>
<reference evidence="1 2" key="1">
    <citation type="submission" date="2019-07" db="EMBL/GenBank/DDBJ databases">
        <title>Draft genome assembly of a fouling barnacle, Amphibalanus amphitrite (Darwin, 1854): The first reference genome for Thecostraca.</title>
        <authorList>
            <person name="Kim W."/>
        </authorList>
    </citation>
    <scope>NUCLEOTIDE SEQUENCE [LARGE SCALE GENOMIC DNA]</scope>
    <source>
        <strain evidence="1">SNU_AA5</strain>
        <tissue evidence="1">Soma without cirri and trophi</tissue>
    </source>
</reference>
<dbReference type="Proteomes" id="UP000440578">
    <property type="component" value="Unassembled WGS sequence"/>
</dbReference>
<sequence length="108" mass="12370">MERLGQEAIEQEHRRVVCISQDSFYRNLSSHQSELARRGQINFDHPAGKANGITVVNNFAERGVALMEAYNLTLTKDEDQRQYILQVVEAHRGRFPNASKGTVTRRLE</sequence>
<dbReference type="Gene3D" id="3.40.50.300">
    <property type="entry name" value="P-loop containing nucleotide triphosphate hydrolases"/>
    <property type="match status" value="1"/>
</dbReference>
<dbReference type="PANTHER" id="PTHR46113">
    <property type="entry name" value="SNAC DOMAIN-CONTAINING PROTEIN"/>
    <property type="match status" value="1"/>
</dbReference>
<dbReference type="OrthoDB" id="407658at2759"/>
<keyword evidence="2" id="KW-1185">Reference proteome</keyword>
<keyword evidence="1" id="KW-0418">Kinase</keyword>
<gene>
    <name evidence="1" type="primary">uck2b_1</name>
    <name evidence="1" type="ORF">FJT64_025412</name>
</gene>
<protein>
    <submittedName>
        <fullName evidence="1">Uridine-cytidine kinase 2-B</fullName>
    </submittedName>
</protein>
<keyword evidence="1" id="KW-0808">Transferase</keyword>
<name>A0A6A4WF64_AMPAM</name>
<dbReference type="EMBL" id="VIIS01001054">
    <property type="protein sequence ID" value="KAF0302484.1"/>
    <property type="molecule type" value="Genomic_DNA"/>
</dbReference>
<evidence type="ECO:0000313" key="2">
    <source>
        <dbReference type="Proteomes" id="UP000440578"/>
    </source>
</evidence>
<proteinExistence type="predicted"/>
<dbReference type="GO" id="GO:0016301">
    <property type="term" value="F:kinase activity"/>
    <property type="evidence" value="ECO:0007669"/>
    <property type="project" value="UniProtKB-KW"/>
</dbReference>
<comment type="caution">
    <text evidence="1">The sequence shown here is derived from an EMBL/GenBank/DDBJ whole genome shotgun (WGS) entry which is preliminary data.</text>
</comment>
<organism evidence="1 2">
    <name type="scientific">Amphibalanus amphitrite</name>
    <name type="common">Striped barnacle</name>
    <name type="synonym">Balanus amphitrite</name>
    <dbReference type="NCBI Taxonomy" id="1232801"/>
    <lineage>
        <taxon>Eukaryota</taxon>
        <taxon>Metazoa</taxon>
        <taxon>Ecdysozoa</taxon>
        <taxon>Arthropoda</taxon>
        <taxon>Crustacea</taxon>
        <taxon>Multicrustacea</taxon>
        <taxon>Cirripedia</taxon>
        <taxon>Thoracica</taxon>
        <taxon>Thoracicalcarea</taxon>
        <taxon>Balanomorpha</taxon>
        <taxon>Balanoidea</taxon>
        <taxon>Balanidae</taxon>
        <taxon>Amphibalaninae</taxon>
        <taxon>Amphibalanus</taxon>
    </lineage>
</organism>